<feature type="chain" id="PRO_5036975529" evidence="2">
    <location>
        <begin position="18"/>
        <end position="623"/>
    </location>
</feature>
<dbReference type="InterPro" id="IPR037175">
    <property type="entry name" value="KFase_sf"/>
</dbReference>
<organism evidence="3 4">
    <name type="scientific">Plectus sambesii</name>
    <dbReference type="NCBI Taxonomy" id="2011161"/>
    <lineage>
        <taxon>Eukaryota</taxon>
        <taxon>Metazoa</taxon>
        <taxon>Ecdysozoa</taxon>
        <taxon>Nematoda</taxon>
        <taxon>Chromadorea</taxon>
        <taxon>Plectida</taxon>
        <taxon>Plectina</taxon>
        <taxon>Plectoidea</taxon>
        <taxon>Plectidae</taxon>
        <taxon>Plectus</taxon>
    </lineage>
</organism>
<evidence type="ECO:0000256" key="1">
    <source>
        <dbReference type="ARBA" id="ARBA00007865"/>
    </source>
</evidence>
<accession>A0A914XD80</accession>
<dbReference type="Proteomes" id="UP000887566">
    <property type="component" value="Unplaced"/>
</dbReference>
<dbReference type="Gene3D" id="3.50.30.50">
    <property type="entry name" value="Putative cyclase"/>
    <property type="match status" value="2"/>
</dbReference>
<comment type="similarity">
    <text evidence="1">Belongs to the Cyclase 1 superfamily.</text>
</comment>
<dbReference type="SUPFAM" id="SSF102198">
    <property type="entry name" value="Putative cyclase"/>
    <property type="match status" value="2"/>
</dbReference>
<proteinExistence type="inferred from homology"/>
<dbReference type="AlphaFoldDB" id="A0A914XD80"/>
<feature type="signal peptide" evidence="2">
    <location>
        <begin position="1"/>
        <end position="17"/>
    </location>
</feature>
<dbReference type="WBParaSite" id="PSAMB.scaffold711size43042.g8128.t1">
    <property type="protein sequence ID" value="PSAMB.scaffold711size43042.g8128.t1"/>
    <property type="gene ID" value="PSAMB.scaffold711size43042.g8128"/>
</dbReference>
<evidence type="ECO:0000313" key="4">
    <source>
        <dbReference type="WBParaSite" id="PSAMB.scaffold711size43042.g8128.t1"/>
    </source>
</evidence>
<sequence length="623" mass="68747">MSTAVVLTAILLVGANAAPLQPGTISQTWWRHCELLDMTYSLSNETTTVPIEQFKKYPFELTQLVKGMVPGVPNDYYAHYGKFCSMEHFGTHLDAPNHVLRTLKEGQEMFTLEKVPLTDVIGEACVIDVPEEHKYVRSNYKLTIDDIKKWEEINGPLHEDCIIIIRTGQERFWGNQNDYLGTDTPEQLDPKTGWPDTMAWPGLGVEAAEWILANRGLKAIGVDSLSLDVGNSEFYNSVHTVVLGANKPGFENLAFVSKLPARGATIIGLPIKNKGGSGGPVRVMAYGWNGPNDPCRMTDGAKAVIGSHVFLYPCTLPLLLTVAAMSTAVVLTAILFVGASAAPLEPGTISQTWWRHCELLDMTYTLSEDTIQLPLENYEKNQFKLTPFVKGMVPGVPNDFYLHFGKFCTMEHIGTHMDAPNHVLRTLKEGQELFTLEKVPLTDVIGEACVIDVPEEHKYIRSNYKLTIDDIKKWEEINGLLHEDCIVIIRTGQERFWGNQNDFLGTDTPEHRDPKTGWPNTMSWPGLGVEAAEWILANRGLKAIGADAISFDTGDANLSQSVHTVILGANKPGFENLALVSKLPARGATFIGLPMKNKDGSGSPARVMAYGWNGPNDPCRITA</sequence>
<dbReference type="InterPro" id="IPR007325">
    <property type="entry name" value="KFase/CYL"/>
</dbReference>
<keyword evidence="2" id="KW-0732">Signal</keyword>
<dbReference type="PANTHER" id="PTHR31118">
    <property type="entry name" value="CYCLASE-LIKE PROTEIN 2"/>
    <property type="match status" value="1"/>
</dbReference>
<evidence type="ECO:0000313" key="3">
    <source>
        <dbReference type="Proteomes" id="UP000887566"/>
    </source>
</evidence>
<dbReference type="PANTHER" id="PTHR31118:SF12">
    <property type="entry name" value="CYCLASE-LIKE PROTEIN 2"/>
    <property type="match status" value="1"/>
</dbReference>
<dbReference type="GO" id="GO:0019441">
    <property type="term" value="P:L-tryptophan catabolic process to kynurenine"/>
    <property type="evidence" value="ECO:0007669"/>
    <property type="project" value="InterPro"/>
</dbReference>
<evidence type="ECO:0000256" key="2">
    <source>
        <dbReference type="SAM" id="SignalP"/>
    </source>
</evidence>
<protein>
    <submittedName>
        <fullName evidence="4">Cyclase</fullName>
    </submittedName>
</protein>
<dbReference type="Pfam" id="PF04199">
    <property type="entry name" value="Cyclase"/>
    <property type="match status" value="2"/>
</dbReference>
<name>A0A914XD80_9BILA</name>
<reference evidence="4" key="1">
    <citation type="submission" date="2022-11" db="UniProtKB">
        <authorList>
            <consortium name="WormBaseParasite"/>
        </authorList>
    </citation>
    <scope>IDENTIFICATION</scope>
</reference>
<keyword evidence="3" id="KW-1185">Reference proteome</keyword>
<dbReference type="GO" id="GO:0004061">
    <property type="term" value="F:arylformamidase activity"/>
    <property type="evidence" value="ECO:0007669"/>
    <property type="project" value="InterPro"/>
</dbReference>